<gene>
    <name evidence="2" type="ORF">IQ35_00343</name>
</gene>
<organism evidence="2 3">
    <name type="scientific">Sphingobium wenxiniae (strain DSM 21828 / CGMCC 1.7748 / JZ-1)</name>
    <dbReference type="NCBI Taxonomy" id="595605"/>
    <lineage>
        <taxon>Bacteria</taxon>
        <taxon>Pseudomonadati</taxon>
        <taxon>Pseudomonadota</taxon>
        <taxon>Alphaproteobacteria</taxon>
        <taxon>Sphingomonadales</taxon>
        <taxon>Sphingomonadaceae</taxon>
        <taxon>Sphingobium</taxon>
    </lineage>
</organism>
<evidence type="ECO:0000313" key="2">
    <source>
        <dbReference type="EMBL" id="TWH97743.1"/>
    </source>
</evidence>
<dbReference type="InterPro" id="IPR041657">
    <property type="entry name" value="HTH_17"/>
</dbReference>
<dbReference type="RefSeq" id="WP_199739894.1">
    <property type="nucleotide sequence ID" value="NZ_JACIIY010000001.1"/>
</dbReference>
<accession>A0A562KRB5</accession>
<sequence length="82" mass="9438">MKRRQIQNDVARPLENRPFQTMPITVRIPQAVAMLGMSRSELYQFIQSGEIEIVKIGRATLIPVECLTRFIAARRSPERPSE</sequence>
<dbReference type="Proteomes" id="UP000316624">
    <property type="component" value="Unassembled WGS sequence"/>
</dbReference>
<dbReference type="EMBL" id="VLKK01000001">
    <property type="protein sequence ID" value="TWH97743.1"/>
    <property type="molecule type" value="Genomic_DNA"/>
</dbReference>
<keyword evidence="3" id="KW-1185">Reference proteome</keyword>
<comment type="caution">
    <text evidence="2">The sequence shown here is derived from an EMBL/GenBank/DDBJ whole genome shotgun (WGS) entry which is preliminary data.</text>
</comment>
<evidence type="ECO:0000313" key="3">
    <source>
        <dbReference type="Proteomes" id="UP000316624"/>
    </source>
</evidence>
<protein>
    <submittedName>
        <fullName evidence="2">Excisionase family DNA binding protein</fullName>
    </submittedName>
</protein>
<feature type="domain" description="Helix-turn-helix" evidence="1">
    <location>
        <begin position="28"/>
        <end position="75"/>
    </location>
</feature>
<proteinExistence type="predicted"/>
<reference evidence="2 3" key="1">
    <citation type="journal article" date="2015" name="Stand. Genomic Sci.">
        <title>Genomic Encyclopedia of Bacterial and Archaeal Type Strains, Phase III: the genomes of soil and plant-associated and newly described type strains.</title>
        <authorList>
            <person name="Whitman W.B."/>
            <person name="Woyke T."/>
            <person name="Klenk H.P."/>
            <person name="Zhou Y."/>
            <person name="Lilburn T.G."/>
            <person name="Beck B.J."/>
            <person name="De Vos P."/>
            <person name="Vandamme P."/>
            <person name="Eisen J.A."/>
            <person name="Garrity G."/>
            <person name="Hugenholtz P."/>
            <person name="Kyrpides N.C."/>
        </authorList>
    </citation>
    <scope>NUCLEOTIDE SEQUENCE [LARGE SCALE GENOMIC DNA]</scope>
    <source>
        <strain evidence="2 3">CGMCC 1.7748</strain>
    </source>
</reference>
<dbReference type="Pfam" id="PF12728">
    <property type="entry name" value="HTH_17"/>
    <property type="match status" value="1"/>
</dbReference>
<dbReference type="AlphaFoldDB" id="A0A562KRB5"/>
<evidence type="ECO:0000259" key="1">
    <source>
        <dbReference type="Pfam" id="PF12728"/>
    </source>
</evidence>
<name>A0A562KRB5_SPHWJ</name>